<evidence type="ECO:0000313" key="2">
    <source>
        <dbReference type="Proteomes" id="UP000184603"/>
    </source>
</evidence>
<dbReference type="EMBL" id="FRFE01000006">
    <property type="protein sequence ID" value="SHO46749.1"/>
    <property type="molecule type" value="Genomic_DNA"/>
</dbReference>
<dbReference type="RefSeq" id="WP_073612941.1">
    <property type="nucleotide sequence ID" value="NZ_FRFE01000006.1"/>
</dbReference>
<dbReference type="STRING" id="1121416.SAMN02745220_01623"/>
<accession>A0A1M7Y3H4</accession>
<protein>
    <recommendedName>
        <fullName evidence="3">Molybdopterin-guanine dinucleotide biosynthesis protein B</fullName>
    </recommendedName>
</protein>
<keyword evidence="2" id="KW-1185">Reference proteome</keyword>
<dbReference type="OrthoDB" id="5431388at2"/>
<dbReference type="Proteomes" id="UP000184603">
    <property type="component" value="Unassembled WGS sequence"/>
</dbReference>
<proteinExistence type="predicted"/>
<sequence>MKNLLIVGGTGRNVGKTEFVCRLIAKLSLQTDIYALKVSAIHPDEEIYHGDHGGDCSSLGQLAEESRQVGNKDTIRMLRAGAKRVFYLRSDGSGIEKGFQEFLNTIPEEAAIICESNSLGDVVDPALLIVVKAAAGQVKPRAIAQLERADLVIISDGQSGFPQLEKIDYDTVAGWYLK</sequence>
<dbReference type="InterPro" id="IPR027417">
    <property type="entry name" value="P-loop_NTPase"/>
</dbReference>
<evidence type="ECO:0000313" key="1">
    <source>
        <dbReference type="EMBL" id="SHO46749.1"/>
    </source>
</evidence>
<reference evidence="1 2" key="1">
    <citation type="submission" date="2016-12" db="EMBL/GenBank/DDBJ databases">
        <authorList>
            <person name="Song W.-J."/>
            <person name="Kurnit D.M."/>
        </authorList>
    </citation>
    <scope>NUCLEOTIDE SEQUENCE [LARGE SCALE GENOMIC DNA]</scope>
    <source>
        <strain evidence="1 2">DSM 18488</strain>
    </source>
</reference>
<organism evidence="1 2">
    <name type="scientific">Desulfopila aestuarii DSM 18488</name>
    <dbReference type="NCBI Taxonomy" id="1121416"/>
    <lineage>
        <taxon>Bacteria</taxon>
        <taxon>Pseudomonadati</taxon>
        <taxon>Thermodesulfobacteriota</taxon>
        <taxon>Desulfobulbia</taxon>
        <taxon>Desulfobulbales</taxon>
        <taxon>Desulfocapsaceae</taxon>
        <taxon>Desulfopila</taxon>
    </lineage>
</organism>
<name>A0A1M7Y3H4_9BACT</name>
<gene>
    <name evidence="1" type="ORF">SAMN02745220_01623</name>
</gene>
<dbReference type="Gene3D" id="3.40.50.300">
    <property type="entry name" value="P-loop containing nucleotide triphosphate hydrolases"/>
    <property type="match status" value="1"/>
</dbReference>
<dbReference type="AlphaFoldDB" id="A0A1M7Y3H4"/>
<evidence type="ECO:0008006" key="3">
    <source>
        <dbReference type="Google" id="ProtNLM"/>
    </source>
</evidence>